<evidence type="ECO:0000313" key="3">
    <source>
        <dbReference type="Proteomes" id="UP001469553"/>
    </source>
</evidence>
<evidence type="ECO:0000256" key="1">
    <source>
        <dbReference type="SAM" id="MobiDB-lite"/>
    </source>
</evidence>
<feature type="region of interest" description="Disordered" evidence="1">
    <location>
        <begin position="21"/>
        <end position="46"/>
    </location>
</feature>
<comment type="caution">
    <text evidence="2">The sequence shown here is derived from an EMBL/GenBank/DDBJ whole genome shotgun (WGS) entry which is preliminary data.</text>
</comment>
<name>A0ABV0Y5T7_9TELE</name>
<dbReference type="Proteomes" id="UP001469553">
    <property type="component" value="Unassembled WGS sequence"/>
</dbReference>
<reference evidence="2 3" key="1">
    <citation type="submission" date="2021-06" db="EMBL/GenBank/DDBJ databases">
        <authorList>
            <person name="Palmer J.M."/>
        </authorList>
    </citation>
    <scope>NUCLEOTIDE SEQUENCE [LARGE SCALE GENOMIC DNA]</scope>
    <source>
        <strain evidence="2 3">AS_MEX2019</strain>
        <tissue evidence="2">Muscle</tissue>
    </source>
</reference>
<accession>A0ABV0Y5T7</accession>
<evidence type="ECO:0000313" key="2">
    <source>
        <dbReference type="EMBL" id="MEQ2288933.1"/>
    </source>
</evidence>
<sequence length="110" mass="12906">MREMATEQCCSSYKSYSVHLRHNSDTVSEENQSHRHTEEKARRDGDLQKPIKAFSSVFIKLDIYLHWAFLQLRGEIKAEQGSPKDFQEVDILMNRCILCDETMQSKKTHD</sequence>
<organism evidence="2 3">
    <name type="scientific">Ameca splendens</name>
    <dbReference type="NCBI Taxonomy" id="208324"/>
    <lineage>
        <taxon>Eukaryota</taxon>
        <taxon>Metazoa</taxon>
        <taxon>Chordata</taxon>
        <taxon>Craniata</taxon>
        <taxon>Vertebrata</taxon>
        <taxon>Euteleostomi</taxon>
        <taxon>Actinopterygii</taxon>
        <taxon>Neopterygii</taxon>
        <taxon>Teleostei</taxon>
        <taxon>Neoteleostei</taxon>
        <taxon>Acanthomorphata</taxon>
        <taxon>Ovalentaria</taxon>
        <taxon>Atherinomorphae</taxon>
        <taxon>Cyprinodontiformes</taxon>
        <taxon>Goodeidae</taxon>
        <taxon>Ameca</taxon>
    </lineage>
</organism>
<gene>
    <name evidence="2" type="ORF">AMECASPLE_028081</name>
</gene>
<protein>
    <submittedName>
        <fullName evidence="2">Uncharacterized protein</fullName>
    </submittedName>
</protein>
<feature type="compositionally biased region" description="Basic and acidic residues" evidence="1">
    <location>
        <begin position="31"/>
        <end position="46"/>
    </location>
</feature>
<dbReference type="EMBL" id="JAHRIP010021862">
    <property type="protein sequence ID" value="MEQ2288933.1"/>
    <property type="molecule type" value="Genomic_DNA"/>
</dbReference>
<proteinExistence type="predicted"/>
<keyword evidence="3" id="KW-1185">Reference proteome</keyword>